<organism evidence="5 6">
    <name type="scientific">Pseudoclavibacter albus</name>
    <dbReference type="NCBI Taxonomy" id="272241"/>
    <lineage>
        <taxon>Bacteria</taxon>
        <taxon>Bacillati</taxon>
        <taxon>Actinomycetota</taxon>
        <taxon>Actinomycetes</taxon>
        <taxon>Micrococcales</taxon>
        <taxon>Microbacteriaceae</taxon>
        <taxon>Pseudoclavibacter</taxon>
    </lineage>
</organism>
<evidence type="ECO:0000256" key="1">
    <source>
        <dbReference type="ARBA" id="ARBA00023125"/>
    </source>
</evidence>
<feature type="region of interest" description="Disordered" evidence="2">
    <location>
        <begin position="62"/>
        <end position="83"/>
    </location>
</feature>
<feature type="domain" description="Lsr2 dimerization" evidence="3">
    <location>
        <begin position="1"/>
        <end position="61"/>
    </location>
</feature>
<dbReference type="InterPro" id="IPR055370">
    <property type="entry name" value="Lsr2_DNA-bd"/>
</dbReference>
<protein>
    <submittedName>
        <fullName evidence="5">Lsr2 family protein</fullName>
    </submittedName>
</protein>
<evidence type="ECO:0000256" key="2">
    <source>
        <dbReference type="SAM" id="MobiDB-lite"/>
    </source>
</evidence>
<proteinExistence type="predicted"/>
<dbReference type="Proteomes" id="UP001525379">
    <property type="component" value="Unassembled WGS sequence"/>
</dbReference>
<dbReference type="InterPro" id="IPR036625">
    <property type="entry name" value="E3-bd_dom_sf"/>
</dbReference>
<evidence type="ECO:0000259" key="3">
    <source>
        <dbReference type="Pfam" id="PF11774"/>
    </source>
</evidence>
<feature type="domain" description="Lsr2 DNA-binding" evidence="4">
    <location>
        <begin position="80"/>
        <end position="113"/>
    </location>
</feature>
<dbReference type="InterPro" id="IPR042261">
    <property type="entry name" value="Lsr2-like_dimerization"/>
</dbReference>
<dbReference type="InterPro" id="IPR024412">
    <property type="entry name" value="Lsr2_dim_dom"/>
</dbReference>
<sequence length="115" mass="12735">MAQKVLIQLVDDLDGTELREGSGETIQFGLDGKTYEIDLSKANATRFRAMLGEYIDAGRPVQARGRRGGAAASTRAQSSKREDLQEIRDWARANGYTVSDRGRIAQNIVDAYDNR</sequence>
<evidence type="ECO:0000313" key="5">
    <source>
        <dbReference type="EMBL" id="MCT2042168.1"/>
    </source>
</evidence>
<evidence type="ECO:0000313" key="6">
    <source>
        <dbReference type="Proteomes" id="UP001525379"/>
    </source>
</evidence>
<feature type="compositionally biased region" description="Low complexity" evidence="2">
    <location>
        <begin position="62"/>
        <end position="76"/>
    </location>
</feature>
<keyword evidence="6" id="KW-1185">Reference proteome</keyword>
<reference evidence="5 6" key="1">
    <citation type="submission" date="2022-04" db="EMBL/GenBank/DDBJ databases">
        <title>Human microbiome associated bacterial genomes.</title>
        <authorList>
            <person name="Sandstrom S."/>
            <person name="Salamzade R."/>
            <person name="Kalan L.R."/>
        </authorList>
    </citation>
    <scope>NUCLEOTIDE SEQUENCE [LARGE SCALE GENOMIC DNA]</scope>
    <source>
        <strain evidence="6">p3-SID1799</strain>
    </source>
</reference>
<dbReference type="Pfam" id="PF23359">
    <property type="entry name" value="Lsr2_DNA-bd"/>
    <property type="match status" value="1"/>
</dbReference>
<dbReference type="Gene3D" id="4.10.320.10">
    <property type="entry name" value="E3-binding domain"/>
    <property type="match status" value="1"/>
</dbReference>
<evidence type="ECO:0000259" key="4">
    <source>
        <dbReference type="Pfam" id="PF23359"/>
    </source>
</evidence>
<gene>
    <name evidence="5" type="ORF">M3D15_02255</name>
</gene>
<dbReference type="Pfam" id="PF11774">
    <property type="entry name" value="Lsr2"/>
    <property type="match status" value="1"/>
</dbReference>
<comment type="caution">
    <text evidence="5">The sequence shown here is derived from an EMBL/GenBank/DDBJ whole genome shotgun (WGS) entry which is preliminary data.</text>
</comment>
<accession>A0ABT2HV26</accession>
<name>A0ABT2HV26_9MICO</name>
<keyword evidence="1" id="KW-0238">DNA-binding</keyword>
<dbReference type="EMBL" id="JALXSQ010000005">
    <property type="protein sequence ID" value="MCT2042168.1"/>
    <property type="molecule type" value="Genomic_DNA"/>
</dbReference>
<dbReference type="RefSeq" id="WP_206395305.1">
    <property type="nucleotide sequence ID" value="NZ_JAFDPW010000003.1"/>
</dbReference>
<dbReference type="Gene3D" id="3.30.60.230">
    <property type="entry name" value="Lsr2, dimerization domain"/>
    <property type="match status" value="1"/>
</dbReference>